<dbReference type="Pfam" id="PF07093">
    <property type="entry name" value="SGT1"/>
    <property type="match status" value="1"/>
</dbReference>
<comment type="caution">
    <text evidence="2">The sequence shown here is derived from an EMBL/GenBank/DDBJ whole genome shotgun (WGS) entry which is preliminary data.</text>
</comment>
<dbReference type="AlphaFoldDB" id="A0A9P1J242"/>
<reference evidence="2" key="1">
    <citation type="submission" date="2022-11" db="EMBL/GenBank/DDBJ databases">
        <authorList>
            <person name="Kikuchi T."/>
        </authorList>
    </citation>
    <scope>NUCLEOTIDE SEQUENCE</scope>
    <source>
        <strain evidence="2">PS1010</strain>
    </source>
</reference>
<dbReference type="PANTHER" id="PTHR13060:SF0">
    <property type="entry name" value="PROTEIN ECDYSONELESS HOMOLOG"/>
    <property type="match status" value="1"/>
</dbReference>
<evidence type="ECO:0000313" key="3">
    <source>
        <dbReference type="Proteomes" id="UP001152747"/>
    </source>
</evidence>
<name>A0A9P1J242_9PELO</name>
<feature type="compositionally biased region" description="Polar residues" evidence="1">
    <location>
        <begin position="463"/>
        <end position="473"/>
    </location>
</feature>
<protein>
    <submittedName>
        <fullName evidence="2">Uncharacterized protein</fullName>
    </submittedName>
</protein>
<keyword evidence="3" id="KW-1185">Reference proteome</keyword>
<organism evidence="2 3">
    <name type="scientific">Caenorhabditis angaria</name>
    <dbReference type="NCBI Taxonomy" id="860376"/>
    <lineage>
        <taxon>Eukaryota</taxon>
        <taxon>Metazoa</taxon>
        <taxon>Ecdysozoa</taxon>
        <taxon>Nematoda</taxon>
        <taxon>Chromadorea</taxon>
        <taxon>Rhabditida</taxon>
        <taxon>Rhabditina</taxon>
        <taxon>Rhabditomorpha</taxon>
        <taxon>Rhabditoidea</taxon>
        <taxon>Rhabditidae</taxon>
        <taxon>Peloderinae</taxon>
        <taxon>Caenorhabditis</taxon>
    </lineage>
</organism>
<accession>A0A9P1J242</accession>
<sequence>MTEKLCFYLYRDSGTTSDQLVRALVDQIKNFVFSSTGISLSSQGYSGIPLVGQIDLESSHDEIYKVLNVLFRLSMELEGLIFRIETQNNSKNPFYVESLKNDVVPKWATTNEDFTNNIFGFAGVLHLITPEISSKYPSESKVNIIRKEFAKTRNILVTESIWQKLDHAAMIDFGMHRTSVNLPSSLAYIAKERPDLLSHSIREFSQLDDEQVKKLESKLNENECVMVHVLLNDEDWKTVTAVADIESPADIVSYRVSLALIAFDEKHSSIPNGFDIPVTGAFQKVPDRFERERMEAVNAAMFGKPHSVSHMYQSAKALTTSKHHSECRRIFVDENSSADQQSIYSGDESGDESFNASYARKQVFKKKKRSDLGKKRELAAVLPKSSAPETPGKEYEIPIPTSSGQLKNFERAVNGDDVYRESSEMDSLGEEEDMDLFVTKTKKQLLEAMKKKQNQAKRVISPEMQQNGDQQAADSDDGFDVADLLRAAPPLAKGDDFDDI</sequence>
<dbReference type="InterPro" id="IPR010770">
    <property type="entry name" value="Ecd"/>
</dbReference>
<feature type="region of interest" description="Disordered" evidence="1">
    <location>
        <begin position="453"/>
        <end position="500"/>
    </location>
</feature>
<gene>
    <name evidence="2" type="ORF">CAMP_LOCUS16927</name>
</gene>
<proteinExistence type="predicted"/>
<dbReference type="OrthoDB" id="27237at2759"/>
<evidence type="ECO:0000313" key="2">
    <source>
        <dbReference type="EMBL" id="CAI5454290.1"/>
    </source>
</evidence>
<dbReference type="EMBL" id="CANHGI010000006">
    <property type="protein sequence ID" value="CAI5454290.1"/>
    <property type="molecule type" value="Genomic_DNA"/>
</dbReference>
<dbReference type="PANTHER" id="PTHR13060">
    <property type="entry name" value="SGT1 PROTEIN HSGT1 SUPPRESSOR OF GCR2"/>
    <property type="match status" value="1"/>
</dbReference>
<dbReference type="GO" id="GO:0005634">
    <property type="term" value="C:nucleus"/>
    <property type="evidence" value="ECO:0007669"/>
    <property type="project" value="TreeGrafter"/>
</dbReference>
<evidence type="ECO:0000256" key="1">
    <source>
        <dbReference type="SAM" id="MobiDB-lite"/>
    </source>
</evidence>
<dbReference type="Proteomes" id="UP001152747">
    <property type="component" value="Unassembled WGS sequence"/>
</dbReference>